<reference evidence="2" key="1">
    <citation type="journal article" date="2019" name="Int. J. Syst. Evol. Microbiol.">
        <title>The Global Catalogue of Microorganisms (GCM) 10K type strain sequencing project: providing services to taxonomists for standard genome sequencing and annotation.</title>
        <authorList>
            <consortium name="The Broad Institute Genomics Platform"/>
            <consortium name="The Broad Institute Genome Sequencing Center for Infectious Disease"/>
            <person name="Wu L."/>
            <person name="Ma J."/>
        </authorList>
    </citation>
    <scope>NUCLEOTIDE SEQUENCE [LARGE SCALE GENOMIC DNA]</scope>
    <source>
        <strain evidence="2">JCM 17338</strain>
    </source>
</reference>
<accession>A0ABP7PBN8</accession>
<name>A0ABP7PBN8_9SPHI</name>
<evidence type="ECO:0008006" key="3">
    <source>
        <dbReference type="Google" id="ProtNLM"/>
    </source>
</evidence>
<comment type="caution">
    <text evidence="1">The sequence shown here is derived from an EMBL/GenBank/DDBJ whole genome shotgun (WGS) entry which is preliminary data.</text>
</comment>
<sequence>MIKINPEKRNITPEKAIRILKRYDQKMSLAEARLMLDFMYNFAILSLNQVLKDDRIMNKQQFGLLRVPDRRTHKLELKRNITDDKIDNRKVAFLYVRVSTQRYG</sequence>
<proteinExistence type="predicted"/>
<dbReference type="Proteomes" id="UP001501081">
    <property type="component" value="Unassembled WGS sequence"/>
</dbReference>
<evidence type="ECO:0000313" key="1">
    <source>
        <dbReference type="EMBL" id="GAA3962978.1"/>
    </source>
</evidence>
<gene>
    <name evidence="1" type="ORF">GCM10022246_15300</name>
</gene>
<dbReference type="RefSeq" id="WP_344766084.1">
    <property type="nucleotide sequence ID" value="NZ_BAABAK010000008.1"/>
</dbReference>
<evidence type="ECO:0000313" key="2">
    <source>
        <dbReference type="Proteomes" id="UP001501081"/>
    </source>
</evidence>
<dbReference type="EMBL" id="BAABAK010000008">
    <property type="protein sequence ID" value="GAA3962978.1"/>
    <property type="molecule type" value="Genomic_DNA"/>
</dbReference>
<protein>
    <recommendedName>
        <fullName evidence="3">DNA-binding protein</fullName>
    </recommendedName>
</protein>
<keyword evidence="2" id="KW-1185">Reference proteome</keyword>
<organism evidence="1 2">
    <name type="scientific">Pedobacter ginsengiterrae</name>
    <dbReference type="NCBI Taxonomy" id="871696"/>
    <lineage>
        <taxon>Bacteria</taxon>
        <taxon>Pseudomonadati</taxon>
        <taxon>Bacteroidota</taxon>
        <taxon>Sphingobacteriia</taxon>
        <taxon>Sphingobacteriales</taxon>
        <taxon>Sphingobacteriaceae</taxon>
        <taxon>Pedobacter</taxon>
    </lineage>
</organism>